<evidence type="ECO:0000313" key="3">
    <source>
        <dbReference type="Proteomes" id="UP000463051"/>
    </source>
</evidence>
<dbReference type="Proteomes" id="UP000463051">
    <property type="component" value="Unassembled WGS sequence"/>
</dbReference>
<dbReference type="AlphaFoldDB" id="A0A7X2L4D6"/>
<organism evidence="2 3">
    <name type="scientific">Paenibacillus monticola</name>
    <dbReference type="NCBI Taxonomy" id="2666075"/>
    <lineage>
        <taxon>Bacteria</taxon>
        <taxon>Bacillati</taxon>
        <taxon>Bacillota</taxon>
        <taxon>Bacilli</taxon>
        <taxon>Bacillales</taxon>
        <taxon>Paenibacillaceae</taxon>
        <taxon>Paenibacillus</taxon>
    </lineage>
</organism>
<sequence>MNTGTLDERAEKMEENKTFSKSSLLRYRFLSSIHIILGYVIMMGSLYYSGVKFIIPVFIGACIGSLIGTFIRKPVRRNSRSRMIPTLSLTILTILICAIVFMRSTEDTSIKVIVSILIVLSIVVSHIIENKLVDKLWNDNTTRM</sequence>
<keyword evidence="1" id="KW-0472">Membrane</keyword>
<evidence type="ECO:0000256" key="1">
    <source>
        <dbReference type="SAM" id="Phobius"/>
    </source>
</evidence>
<feature type="transmembrane region" description="Helical" evidence="1">
    <location>
        <begin position="108"/>
        <end position="128"/>
    </location>
</feature>
<feature type="transmembrane region" description="Helical" evidence="1">
    <location>
        <begin position="53"/>
        <end position="71"/>
    </location>
</feature>
<feature type="transmembrane region" description="Helical" evidence="1">
    <location>
        <begin position="83"/>
        <end position="102"/>
    </location>
</feature>
<evidence type="ECO:0000313" key="2">
    <source>
        <dbReference type="EMBL" id="MRN56932.1"/>
    </source>
</evidence>
<name>A0A7X2L4D6_9BACL</name>
<reference evidence="2 3" key="1">
    <citation type="submission" date="2019-11" db="EMBL/GenBank/DDBJ databases">
        <title>Paenibacillus monticola sp. nov., a novel PGPR strain isolated from mountain sample in China.</title>
        <authorList>
            <person name="Zhao Q."/>
            <person name="Li H.-P."/>
            <person name="Zhang J.-L."/>
        </authorList>
    </citation>
    <scope>NUCLEOTIDE SEQUENCE [LARGE SCALE GENOMIC DNA]</scope>
    <source>
        <strain evidence="2 3">LC-T2</strain>
    </source>
</reference>
<dbReference type="EMBL" id="WJXB01000017">
    <property type="protein sequence ID" value="MRN56932.1"/>
    <property type="molecule type" value="Genomic_DNA"/>
</dbReference>
<feature type="transmembrane region" description="Helical" evidence="1">
    <location>
        <begin position="27"/>
        <end position="47"/>
    </location>
</feature>
<protein>
    <submittedName>
        <fullName evidence="2">Uncharacterized protein</fullName>
    </submittedName>
</protein>
<gene>
    <name evidence="2" type="ORF">GJB61_28690</name>
</gene>
<comment type="caution">
    <text evidence="2">The sequence shown here is derived from an EMBL/GenBank/DDBJ whole genome shotgun (WGS) entry which is preliminary data.</text>
</comment>
<proteinExistence type="predicted"/>
<keyword evidence="3" id="KW-1185">Reference proteome</keyword>
<accession>A0A7X2L4D6</accession>
<keyword evidence="1" id="KW-0812">Transmembrane</keyword>
<dbReference type="RefSeq" id="WP_195724509.1">
    <property type="nucleotide sequence ID" value="NZ_WJXB01000017.1"/>
</dbReference>
<keyword evidence="1" id="KW-1133">Transmembrane helix</keyword>